<name>A0A6V7PYB1_ANACO</name>
<dbReference type="PANTHER" id="PTHR34456:SF9">
    <property type="entry name" value="MITOVIRUS RNA-DEPENDENT RNA POLYMERASE"/>
    <property type="match status" value="1"/>
</dbReference>
<dbReference type="PANTHER" id="PTHR34456">
    <property type="entry name" value="MITOVIRUS RNA-DEPENDENT RNA POLYMERASE"/>
    <property type="match status" value="1"/>
</dbReference>
<evidence type="ECO:0000313" key="1">
    <source>
        <dbReference type="EMBL" id="CAD1835872.1"/>
    </source>
</evidence>
<gene>
    <name evidence="1" type="ORF">CB5_LOCUS19083</name>
</gene>
<protein>
    <submittedName>
        <fullName evidence="1">Uncharacterized protein</fullName>
    </submittedName>
</protein>
<dbReference type="InterPro" id="IPR008686">
    <property type="entry name" value="RNA_pol_mitovir"/>
</dbReference>
<proteinExistence type="predicted"/>
<accession>A0A6V7PYB1</accession>
<organism evidence="1">
    <name type="scientific">Ananas comosus var. bracteatus</name>
    <name type="common">red pineapple</name>
    <dbReference type="NCBI Taxonomy" id="296719"/>
    <lineage>
        <taxon>Eukaryota</taxon>
        <taxon>Viridiplantae</taxon>
        <taxon>Streptophyta</taxon>
        <taxon>Embryophyta</taxon>
        <taxon>Tracheophyta</taxon>
        <taxon>Spermatophyta</taxon>
        <taxon>Magnoliopsida</taxon>
        <taxon>Liliopsida</taxon>
        <taxon>Poales</taxon>
        <taxon>Bromeliaceae</taxon>
        <taxon>Bromelioideae</taxon>
        <taxon>Ananas</taxon>
    </lineage>
</organism>
<reference evidence="1" key="1">
    <citation type="submission" date="2020-07" db="EMBL/GenBank/DDBJ databases">
        <authorList>
            <person name="Lin J."/>
        </authorList>
    </citation>
    <scope>NUCLEOTIDE SEQUENCE</scope>
</reference>
<dbReference type="AlphaFoldDB" id="A0A6V7PYB1"/>
<dbReference type="Pfam" id="PF05919">
    <property type="entry name" value="Mitovir_RNA_pol"/>
    <property type="match status" value="1"/>
</dbReference>
<dbReference type="EMBL" id="LR862153">
    <property type="protein sequence ID" value="CAD1835872.1"/>
    <property type="molecule type" value="Genomic_DNA"/>
</dbReference>
<sequence>MTVPFLKQRFEFLFQIQRIRNDMNERISDNERLFQPEEGKQHKQRNEMIRKQGRELKMSGGVGSSRSNFKKGLIQPAHDWCMSVLRLIPMDGRSVTTGLKGRSSLFSFDLSSATDRFPLAVQGLIIEAKFNRLTAFAWVACGLGTNVFSCQTSRDSRRLGSSRLIRFATGQPLGFLSSWPLFALCHHFIVWYCAEKVYPHRVFKRSPR</sequence>